<proteinExistence type="predicted"/>
<feature type="chain" id="PRO_5045273621" description="DUF3108 domain-containing protein" evidence="1">
    <location>
        <begin position="23"/>
        <end position="261"/>
    </location>
</feature>
<keyword evidence="3" id="KW-1185">Reference proteome</keyword>
<dbReference type="Proteomes" id="UP000188174">
    <property type="component" value="Chromosome"/>
</dbReference>
<evidence type="ECO:0008006" key="4">
    <source>
        <dbReference type="Google" id="ProtNLM"/>
    </source>
</evidence>
<dbReference type="Pfam" id="PF11306">
    <property type="entry name" value="DUF3108"/>
    <property type="match status" value="1"/>
</dbReference>
<evidence type="ECO:0000256" key="1">
    <source>
        <dbReference type="SAM" id="SignalP"/>
    </source>
</evidence>
<accession>A0ABN4WQ39</accession>
<dbReference type="EMBL" id="CP019630">
    <property type="protein sequence ID" value="AQQ02208.1"/>
    <property type="molecule type" value="Genomic_DNA"/>
</dbReference>
<reference evidence="2 3" key="1">
    <citation type="submission" date="2017-02" db="EMBL/GenBank/DDBJ databases">
        <authorList>
            <person name="Jeong S."/>
        </authorList>
    </citation>
    <scope>NUCLEOTIDE SEQUENCE [LARGE SCALE GENOMIC DNA]</scope>
    <source>
        <strain evidence="2 3">RMAR6-6</strain>
    </source>
</reference>
<sequence>MLMRLIALAFLITALFTGSASAADLYIKYKLYALGLPIGSGVLSLDIDSKSYSVSANGQTAAFGRLVSDGKGTVEVAGTAQKLDLEPARYALDLKSEDETGTITMRMRKGSIDAIEVRPPQDRMKERVKVTAEHLKSVLDPLTAAVLPAPQGLAKESCNRTLRIFDGKERYDVHLQYKSRKATRTSDGRFKGDVIVCGVRYEPISGHRPKRKSIQQLAANKSMEVWLAPVGDKPYLVPLRASISLPFGSLLVEAEKYKLSE</sequence>
<organism evidence="2 3">
    <name type="scientific">Roseibium algicola</name>
    <dbReference type="NCBI Taxonomy" id="2857014"/>
    <lineage>
        <taxon>Bacteria</taxon>
        <taxon>Pseudomonadati</taxon>
        <taxon>Pseudomonadota</taxon>
        <taxon>Alphaproteobacteria</taxon>
        <taxon>Hyphomicrobiales</taxon>
        <taxon>Stappiaceae</taxon>
        <taxon>Roseibium</taxon>
    </lineage>
</organism>
<gene>
    <name evidence="2" type="ORF">B0E33_00210</name>
</gene>
<name>A0ABN4WQ39_9HYPH</name>
<dbReference type="InterPro" id="IPR021457">
    <property type="entry name" value="DUF3108"/>
</dbReference>
<evidence type="ECO:0000313" key="3">
    <source>
        <dbReference type="Proteomes" id="UP000188174"/>
    </source>
</evidence>
<protein>
    <recommendedName>
        <fullName evidence="4">DUF3108 domain-containing protein</fullName>
    </recommendedName>
</protein>
<evidence type="ECO:0000313" key="2">
    <source>
        <dbReference type="EMBL" id="AQQ02208.1"/>
    </source>
</evidence>
<feature type="signal peptide" evidence="1">
    <location>
        <begin position="1"/>
        <end position="22"/>
    </location>
</feature>
<keyword evidence="1" id="KW-0732">Signal</keyword>